<evidence type="ECO:0000259" key="3">
    <source>
        <dbReference type="PROSITE" id="PS50824"/>
    </source>
</evidence>
<dbReference type="EMBL" id="JAUPFM010000021">
    <property type="protein sequence ID" value="KAK2817653.1"/>
    <property type="molecule type" value="Genomic_DNA"/>
</dbReference>
<proteinExistence type="predicted"/>
<dbReference type="SMART" id="SM00368">
    <property type="entry name" value="LRR_RI"/>
    <property type="match status" value="3"/>
</dbReference>
<dbReference type="Pfam" id="PF13765">
    <property type="entry name" value="PRY"/>
    <property type="match status" value="1"/>
</dbReference>
<dbReference type="SUPFAM" id="SSF49899">
    <property type="entry name" value="Concanavalin A-like lectins/glucanases"/>
    <property type="match status" value="1"/>
</dbReference>
<accession>A0AA88IXK1</accession>
<dbReference type="SMART" id="SM01289">
    <property type="entry name" value="PYRIN"/>
    <property type="match status" value="1"/>
</dbReference>
<dbReference type="Gene3D" id="2.60.120.920">
    <property type="match status" value="1"/>
</dbReference>
<keyword evidence="1" id="KW-0433">Leucine-rich repeat</keyword>
<dbReference type="Pfam" id="PF13516">
    <property type="entry name" value="LRR_6"/>
    <property type="match status" value="2"/>
</dbReference>
<feature type="domain" description="Pyrin" evidence="3">
    <location>
        <begin position="1"/>
        <end position="94"/>
    </location>
</feature>
<dbReference type="AlphaFoldDB" id="A0AA88IXK1"/>
<dbReference type="Gene3D" id="3.80.10.10">
    <property type="entry name" value="Ribonuclease Inhibitor"/>
    <property type="match status" value="1"/>
</dbReference>
<sequence length="307" mass="34968">MIFNFGKKGISMKPEDILKTLEELTGEEFEKFKWHLTNKGIPVCQLENANRHCTVNLIVGKYTGQEAQKVTKTLLKEIQRNDLIQRFLDCNPGSEVPDAQSISYYQRKLQTHFQDTFMFLISQSSILRELDLSNNNLQDDGVKLLSAGLESPHCRLKTLGLSGCLITEEGCASLASALISNPSHLRELDLSYNHPGDSGVKLLSAGREDSQWKLDNLMMDYDGEKWLKPGLRKYFCELAVDTNTVNNELRLSDDNRMVTRVEDELPYPDHLDRFDVCPQLLCRNGLSGRCYWEVEWSRGVEISSPTE</sequence>
<keyword evidence="5" id="KW-1185">Reference proteome</keyword>
<keyword evidence="2" id="KW-0677">Repeat</keyword>
<dbReference type="SUPFAM" id="SSF47986">
    <property type="entry name" value="DEATH domain"/>
    <property type="match status" value="1"/>
</dbReference>
<dbReference type="InterPro" id="IPR006574">
    <property type="entry name" value="PRY"/>
</dbReference>
<dbReference type="InterPro" id="IPR011029">
    <property type="entry name" value="DEATH-like_dom_sf"/>
</dbReference>
<comment type="caution">
    <text evidence="4">The sequence shown here is derived from an EMBL/GenBank/DDBJ whole genome shotgun (WGS) entry which is preliminary data.</text>
</comment>
<dbReference type="Pfam" id="PF02758">
    <property type="entry name" value="PYRIN"/>
    <property type="match status" value="1"/>
</dbReference>
<evidence type="ECO:0000256" key="2">
    <source>
        <dbReference type="ARBA" id="ARBA00022737"/>
    </source>
</evidence>
<dbReference type="InterPro" id="IPR051261">
    <property type="entry name" value="NLR"/>
</dbReference>
<reference evidence="4" key="1">
    <citation type="submission" date="2023-07" db="EMBL/GenBank/DDBJ databases">
        <title>Chromosome-level Genome Assembly of Striped Snakehead (Channa striata).</title>
        <authorList>
            <person name="Liu H."/>
        </authorList>
    </citation>
    <scope>NUCLEOTIDE SEQUENCE</scope>
    <source>
        <strain evidence="4">Gz</strain>
        <tissue evidence="4">Muscle</tissue>
    </source>
</reference>
<dbReference type="Proteomes" id="UP001187415">
    <property type="component" value="Unassembled WGS sequence"/>
</dbReference>
<dbReference type="SMART" id="SM00589">
    <property type="entry name" value="PRY"/>
    <property type="match status" value="1"/>
</dbReference>
<dbReference type="Gene3D" id="1.10.533.10">
    <property type="entry name" value="Death Domain, Fas"/>
    <property type="match status" value="1"/>
</dbReference>
<protein>
    <recommendedName>
        <fullName evidence="3">Pyrin domain-containing protein</fullName>
    </recommendedName>
</protein>
<dbReference type="InterPro" id="IPR013320">
    <property type="entry name" value="ConA-like_dom_sf"/>
</dbReference>
<organism evidence="4 5">
    <name type="scientific">Channa striata</name>
    <name type="common">Snakehead murrel</name>
    <name type="synonym">Ophicephalus striatus</name>
    <dbReference type="NCBI Taxonomy" id="64152"/>
    <lineage>
        <taxon>Eukaryota</taxon>
        <taxon>Metazoa</taxon>
        <taxon>Chordata</taxon>
        <taxon>Craniata</taxon>
        <taxon>Vertebrata</taxon>
        <taxon>Euteleostomi</taxon>
        <taxon>Actinopterygii</taxon>
        <taxon>Neopterygii</taxon>
        <taxon>Teleostei</taxon>
        <taxon>Neoteleostei</taxon>
        <taxon>Acanthomorphata</taxon>
        <taxon>Anabantaria</taxon>
        <taxon>Anabantiformes</taxon>
        <taxon>Channoidei</taxon>
        <taxon>Channidae</taxon>
        <taxon>Channa</taxon>
    </lineage>
</organism>
<evidence type="ECO:0000313" key="4">
    <source>
        <dbReference type="EMBL" id="KAK2817653.1"/>
    </source>
</evidence>
<dbReference type="InterPro" id="IPR001611">
    <property type="entry name" value="Leu-rich_rpt"/>
</dbReference>
<dbReference type="PROSITE" id="PS50824">
    <property type="entry name" value="DAPIN"/>
    <property type="match status" value="1"/>
</dbReference>
<gene>
    <name evidence="4" type="ORF">Q5P01_025844</name>
</gene>
<evidence type="ECO:0000313" key="5">
    <source>
        <dbReference type="Proteomes" id="UP001187415"/>
    </source>
</evidence>
<name>A0AA88IXK1_CHASR</name>
<evidence type="ECO:0000256" key="1">
    <source>
        <dbReference type="ARBA" id="ARBA00022614"/>
    </source>
</evidence>
<dbReference type="SUPFAM" id="SSF52047">
    <property type="entry name" value="RNI-like"/>
    <property type="match status" value="1"/>
</dbReference>
<dbReference type="InterPro" id="IPR032675">
    <property type="entry name" value="LRR_dom_sf"/>
</dbReference>
<dbReference type="PANTHER" id="PTHR24106">
    <property type="entry name" value="NACHT, LRR AND CARD DOMAINS-CONTAINING"/>
    <property type="match status" value="1"/>
</dbReference>
<dbReference type="InterPro" id="IPR043136">
    <property type="entry name" value="B30.2/SPRY_sf"/>
</dbReference>
<dbReference type="InterPro" id="IPR004020">
    <property type="entry name" value="DAPIN"/>
</dbReference>